<protein>
    <recommendedName>
        <fullName evidence="7">Penicillin-binding protein 1A</fullName>
        <ecNumber evidence="25">2.4.99.28</ecNumber>
        <ecNumber evidence="6">3.4.16.4</ecNumber>
    </recommendedName>
</protein>
<keyword evidence="15" id="KW-0378">Hydrolase</keyword>
<evidence type="ECO:0000256" key="18">
    <source>
        <dbReference type="ARBA" id="ARBA00022984"/>
    </source>
</evidence>
<dbReference type="SUPFAM" id="SSF56601">
    <property type="entry name" value="beta-lactamase/transpeptidase-like"/>
    <property type="match status" value="1"/>
</dbReference>
<feature type="domain" description="Penicillin-binding protein OB-like" evidence="32">
    <location>
        <begin position="317"/>
        <end position="428"/>
    </location>
</feature>
<evidence type="ECO:0000256" key="20">
    <source>
        <dbReference type="ARBA" id="ARBA00023136"/>
    </source>
</evidence>
<dbReference type="GO" id="GO:0030288">
    <property type="term" value="C:outer membrane-bounded periplasmic space"/>
    <property type="evidence" value="ECO:0007669"/>
    <property type="project" value="TreeGrafter"/>
</dbReference>
<evidence type="ECO:0000256" key="27">
    <source>
        <dbReference type="ARBA" id="ARBA00060592"/>
    </source>
</evidence>
<dbReference type="AlphaFoldDB" id="M7P351"/>
<dbReference type="eggNOG" id="COG5009">
    <property type="taxonomic scope" value="Bacteria"/>
</dbReference>
<dbReference type="InterPro" id="IPR031376">
    <property type="entry name" value="PCB_OB"/>
</dbReference>
<dbReference type="GO" id="GO:0071555">
    <property type="term" value="P:cell wall organization"/>
    <property type="evidence" value="ECO:0007669"/>
    <property type="project" value="UniProtKB-KW"/>
</dbReference>
<dbReference type="STRING" id="1286106.MPL1_02213"/>
<evidence type="ECO:0000256" key="16">
    <source>
        <dbReference type="ARBA" id="ARBA00022960"/>
    </source>
</evidence>
<comment type="similarity">
    <text evidence="5">In the N-terminal section; belongs to the glycosyltransferase 51 family.</text>
</comment>
<evidence type="ECO:0000256" key="19">
    <source>
        <dbReference type="ARBA" id="ARBA00022989"/>
    </source>
</evidence>
<keyword evidence="34" id="KW-1185">Reference proteome</keyword>
<comment type="pathway">
    <text evidence="3">Cell wall biogenesis; peptidoglycan biosynthesis.</text>
</comment>
<dbReference type="EC" id="2.4.99.28" evidence="25"/>
<dbReference type="Pfam" id="PF00912">
    <property type="entry name" value="Transgly"/>
    <property type="match status" value="1"/>
</dbReference>
<evidence type="ECO:0000259" key="31">
    <source>
        <dbReference type="Pfam" id="PF00912"/>
    </source>
</evidence>
<comment type="catalytic activity">
    <reaction evidence="26">
        <text>[GlcNAc-(1-&gt;4)-Mur2Ac(oyl-L-Ala-gamma-D-Glu-L-Lys-D-Ala-D-Ala)](n)-di-trans,octa-cis-undecaprenyl diphosphate + beta-D-GlcNAc-(1-&gt;4)-Mur2Ac(oyl-L-Ala-gamma-D-Glu-L-Lys-D-Ala-D-Ala)-di-trans,octa-cis-undecaprenyl diphosphate = [GlcNAc-(1-&gt;4)-Mur2Ac(oyl-L-Ala-gamma-D-Glu-L-Lys-D-Ala-D-Ala)](n+1)-di-trans,octa-cis-undecaprenyl diphosphate + di-trans,octa-cis-undecaprenyl diphosphate + H(+)</text>
        <dbReference type="Rhea" id="RHEA:23708"/>
        <dbReference type="Rhea" id="RHEA-COMP:9602"/>
        <dbReference type="Rhea" id="RHEA-COMP:9603"/>
        <dbReference type="ChEBI" id="CHEBI:15378"/>
        <dbReference type="ChEBI" id="CHEBI:58405"/>
        <dbReference type="ChEBI" id="CHEBI:60033"/>
        <dbReference type="ChEBI" id="CHEBI:78435"/>
        <dbReference type="EC" id="2.4.99.28"/>
    </reaction>
</comment>
<dbReference type="PATRIC" id="fig|1286106.3.peg.445"/>
<evidence type="ECO:0000256" key="4">
    <source>
        <dbReference type="ARBA" id="ARBA00007090"/>
    </source>
</evidence>
<keyword evidence="16" id="KW-0133">Cell shape</keyword>
<evidence type="ECO:0000256" key="10">
    <source>
        <dbReference type="ARBA" id="ARBA00022645"/>
    </source>
</evidence>
<evidence type="ECO:0000256" key="25">
    <source>
        <dbReference type="ARBA" id="ARBA00044770"/>
    </source>
</evidence>
<proteinExistence type="inferred from homology"/>
<keyword evidence="11" id="KW-0645">Protease</keyword>
<feature type="transmembrane region" description="Helical" evidence="29">
    <location>
        <begin position="7"/>
        <end position="30"/>
    </location>
</feature>
<dbReference type="GO" id="GO:0005886">
    <property type="term" value="C:plasma membrane"/>
    <property type="evidence" value="ECO:0007669"/>
    <property type="project" value="UniProtKB-SubCell"/>
</dbReference>
<feature type="domain" description="Penicillin-binding protein transpeptidase" evidence="30">
    <location>
        <begin position="432"/>
        <end position="683"/>
    </location>
</feature>
<dbReference type="PANTHER" id="PTHR32282">
    <property type="entry name" value="BINDING PROTEIN TRANSPEPTIDASE, PUTATIVE-RELATED"/>
    <property type="match status" value="1"/>
</dbReference>
<dbReference type="GO" id="GO:0008658">
    <property type="term" value="F:penicillin binding"/>
    <property type="evidence" value="ECO:0007669"/>
    <property type="project" value="InterPro"/>
</dbReference>
<evidence type="ECO:0000256" key="3">
    <source>
        <dbReference type="ARBA" id="ARBA00004752"/>
    </source>
</evidence>
<keyword evidence="13" id="KW-0808">Transferase</keyword>
<dbReference type="SUPFAM" id="SSF53955">
    <property type="entry name" value="Lysozyme-like"/>
    <property type="match status" value="1"/>
</dbReference>
<evidence type="ECO:0000256" key="6">
    <source>
        <dbReference type="ARBA" id="ARBA00012448"/>
    </source>
</evidence>
<evidence type="ECO:0000256" key="28">
    <source>
        <dbReference type="SAM" id="MobiDB-lite"/>
    </source>
</evidence>
<evidence type="ECO:0000256" key="15">
    <source>
        <dbReference type="ARBA" id="ARBA00022801"/>
    </source>
</evidence>
<evidence type="ECO:0000256" key="12">
    <source>
        <dbReference type="ARBA" id="ARBA00022676"/>
    </source>
</evidence>
<keyword evidence="23" id="KW-0961">Cell wall biogenesis/degradation</keyword>
<evidence type="ECO:0000256" key="11">
    <source>
        <dbReference type="ARBA" id="ARBA00022670"/>
    </source>
</evidence>
<dbReference type="InterPro" id="IPR050396">
    <property type="entry name" value="Glycosyltr_51/Transpeptidase"/>
</dbReference>
<dbReference type="FunFam" id="1.10.3810.10:FF:000003">
    <property type="entry name" value="Penicillin-binding protein 1a"/>
    <property type="match status" value="1"/>
</dbReference>
<dbReference type="InterPro" id="IPR012338">
    <property type="entry name" value="Beta-lactam/transpept-like"/>
</dbReference>
<gene>
    <name evidence="33" type="ORF">MPL1_02213</name>
</gene>
<keyword evidence="19 29" id="KW-1133">Transmembrane helix</keyword>
<keyword evidence="20 29" id="KW-0472">Membrane</keyword>
<keyword evidence="17" id="KW-0735">Signal-anchor</keyword>
<dbReference type="RefSeq" id="WP_009725487.1">
    <property type="nucleotide sequence ID" value="NZ_APHR01000010.1"/>
</dbReference>
<feature type="domain" description="Glycosyl transferase family 51" evidence="31">
    <location>
        <begin position="58"/>
        <end position="230"/>
    </location>
</feature>
<comment type="subcellular location">
    <subcellularLocation>
        <location evidence="2">Cell inner membrane</location>
        <topology evidence="2">Single-pass type II membrane protein</topology>
    </subcellularLocation>
</comment>
<keyword evidence="9" id="KW-0997">Cell inner membrane</keyword>
<dbReference type="OrthoDB" id="9766909at2"/>
<comment type="pathway">
    <text evidence="27">Glycan biosynthesis.</text>
</comment>
<dbReference type="InterPro" id="IPR001460">
    <property type="entry name" value="PCN-bd_Tpept"/>
</dbReference>
<evidence type="ECO:0000256" key="23">
    <source>
        <dbReference type="ARBA" id="ARBA00023316"/>
    </source>
</evidence>
<evidence type="ECO:0000259" key="32">
    <source>
        <dbReference type="Pfam" id="PF17092"/>
    </source>
</evidence>
<keyword evidence="14 29" id="KW-0812">Transmembrane</keyword>
<dbReference type="Pfam" id="PF17092">
    <property type="entry name" value="PCB_OB"/>
    <property type="match status" value="1"/>
</dbReference>
<dbReference type="GO" id="GO:0008360">
    <property type="term" value="P:regulation of cell shape"/>
    <property type="evidence" value="ECO:0007669"/>
    <property type="project" value="UniProtKB-KW"/>
</dbReference>
<evidence type="ECO:0000256" key="2">
    <source>
        <dbReference type="ARBA" id="ARBA00004249"/>
    </source>
</evidence>
<keyword evidence="10" id="KW-0121">Carboxypeptidase</keyword>
<dbReference type="Gene3D" id="1.10.3810.10">
    <property type="entry name" value="Biosynthetic peptidoglycan transglycosylase-like"/>
    <property type="match status" value="1"/>
</dbReference>
<evidence type="ECO:0000256" key="26">
    <source>
        <dbReference type="ARBA" id="ARBA00049902"/>
    </source>
</evidence>
<dbReference type="GO" id="GO:0009252">
    <property type="term" value="P:peptidoglycan biosynthetic process"/>
    <property type="evidence" value="ECO:0007669"/>
    <property type="project" value="UniProtKB-UniPathway"/>
</dbReference>
<dbReference type="Proteomes" id="UP000012019">
    <property type="component" value="Unassembled WGS sequence"/>
</dbReference>
<dbReference type="EC" id="3.4.16.4" evidence="6"/>
<dbReference type="Pfam" id="PF00905">
    <property type="entry name" value="Transpeptidase"/>
    <property type="match status" value="1"/>
</dbReference>
<evidence type="ECO:0000256" key="17">
    <source>
        <dbReference type="ARBA" id="ARBA00022968"/>
    </source>
</evidence>
<organism evidence="33 34">
    <name type="scientific">Methylophaga lonarensis MPL</name>
    <dbReference type="NCBI Taxonomy" id="1286106"/>
    <lineage>
        <taxon>Bacteria</taxon>
        <taxon>Pseudomonadati</taxon>
        <taxon>Pseudomonadota</taxon>
        <taxon>Gammaproteobacteria</taxon>
        <taxon>Thiotrichales</taxon>
        <taxon>Piscirickettsiaceae</taxon>
        <taxon>Methylophaga</taxon>
    </lineage>
</organism>
<dbReference type="EMBL" id="APHR01000010">
    <property type="protein sequence ID" value="EMR13941.1"/>
    <property type="molecule type" value="Genomic_DNA"/>
</dbReference>
<keyword evidence="12" id="KW-0328">Glycosyltransferase</keyword>
<dbReference type="InterPro" id="IPR023346">
    <property type="entry name" value="Lysozyme-like_dom_sf"/>
</dbReference>
<evidence type="ECO:0000256" key="24">
    <source>
        <dbReference type="ARBA" id="ARBA00034000"/>
    </source>
</evidence>
<evidence type="ECO:0000256" key="21">
    <source>
        <dbReference type="ARBA" id="ARBA00023251"/>
    </source>
</evidence>
<keyword evidence="8" id="KW-1003">Cell membrane</keyword>
<dbReference type="InterPro" id="IPR001264">
    <property type="entry name" value="Glyco_trans_51"/>
</dbReference>
<evidence type="ECO:0000313" key="34">
    <source>
        <dbReference type="Proteomes" id="UP000012019"/>
    </source>
</evidence>
<dbReference type="PANTHER" id="PTHR32282:SF27">
    <property type="entry name" value="PENICILLIN-BINDING PROTEIN 1A"/>
    <property type="match status" value="1"/>
</dbReference>
<evidence type="ECO:0000256" key="7">
    <source>
        <dbReference type="ARBA" id="ARBA00018638"/>
    </source>
</evidence>
<comment type="similarity">
    <text evidence="4">In the C-terminal section; belongs to the transpeptidase family.</text>
</comment>
<accession>M7P351</accession>
<keyword evidence="18" id="KW-0573">Peptidoglycan synthesis</keyword>
<evidence type="ECO:0000259" key="30">
    <source>
        <dbReference type="Pfam" id="PF00905"/>
    </source>
</evidence>
<dbReference type="GO" id="GO:0046677">
    <property type="term" value="P:response to antibiotic"/>
    <property type="evidence" value="ECO:0007669"/>
    <property type="project" value="UniProtKB-KW"/>
</dbReference>
<feature type="region of interest" description="Disordered" evidence="28">
    <location>
        <begin position="774"/>
        <end position="799"/>
    </location>
</feature>
<evidence type="ECO:0000256" key="1">
    <source>
        <dbReference type="ARBA" id="ARBA00002624"/>
    </source>
</evidence>
<keyword evidence="21" id="KW-0046">Antibiotic resistance</keyword>
<evidence type="ECO:0000256" key="29">
    <source>
        <dbReference type="SAM" id="Phobius"/>
    </source>
</evidence>
<evidence type="ECO:0000256" key="22">
    <source>
        <dbReference type="ARBA" id="ARBA00023268"/>
    </source>
</evidence>
<dbReference type="InterPro" id="IPR036950">
    <property type="entry name" value="PBP_transglycosylase"/>
</dbReference>
<evidence type="ECO:0000256" key="14">
    <source>
        <dbReference type="ARBA" id="ARBA00022692"/>
    </source>
</evidence>
<evidence type="ECO:0000256" key="9">
    <source>
        <dbReference type="ARBA" id="ARBA00022519"/>
    </source>
</evidence>
<dbReference type="GO" id="GO:0006508">
    <property type="term" value="P:proteolysis"/>
    <property type="evidence" value="ECO:0007669"/>
    <property type="project" value="UniProtKB-KW"/>
</dbReference>
<evidence type="ECO:0000256" key="8">
    <source>
        <dbReference type="ARBA" id="ARBA00022475"/>
    </source>
</evidence>
<dbReference type="Gene3D" id="3.40.710.10">
    <property type="entry name" value="DD-peptidase/beta-lactamase superfamily"/>
    <property type="match status" value="2"/>
</dbReference>
<evidence type="ECO:0000313" key="33">
    <source>
        <dbReference type="EMBL" id="EMR13941.1"/>
    </source>
</evidence>
<name>M7P351_9GAMM</name>
<comment type="caution">
    <text evidence="33">The sequence shown here is derived from an EMBL/GenBank/DDBJ whole genome shotgun (WGS) entry which is preliminary data.</text>
</comment>
<sequence>MARLLRRLFVLFVLLSALFVTTVVLVYLLLVPKLPDANTLKDTELQTPLRLYTAEGLLMAEFGEQRRVPVEFEDIPQQIVNAFIAAEDDRFFQHPGVDYQGLLRAAINLASTGEKAQGGSTITMQVARNFFLSREKTYLRKINEILLSLEIERILSKEEILTLYLNKIFLGQRAYGIAAAAEVYYGKALSDLTLAESAMIAGLPKAPSTTNPITSPQRAKIRRDYVLRRMLDVGYINQQQFNEAMQEPVTARYHGRDLEAYAPYAAEIVRAQLIEQYGEEIYTGGFNVYTTIRADQQKAAMDAVQKGLIAYDRRHGYRGPLAKVNLAEVTDASGYEQALTEYPRVAGMQPALVLSTEDQQATIHIRRHGAATLPFSTMTWARPYLTANSMGPRPEKVQDVLNPGDVVMVAAVENEEAEHQWQLAQIPNAQAALVAVSPHDGAVTAIQGGFDFFHNNFNRATQSSRQPGSGFKPFIYSAALEHGYTAASIINDAPVVYDDPGLESTWRPENYSGRFFGPTRMREALIHSRNLVSIRVLRDIGINYAVDFSKRFGFQEHQLPRSLSLALGSGSASPLDMAVAYATIANGGYLIEPYYIHRIENSRGELIMQAQPATVCETCLQTPPDDYDLFTGLRPAQRVISAQNAYIINSMLEDVIRHGTGRSALSLNRRDLAGKTGTTNNVFDAWFNGHSPELAAVSWVGFDNPQTLGRLETGGRAALPMWIDFMEVALRGVPDRPMQQPVDMVTVRIDPDTGLLARPGSANAIYETFQSASVPQGFSSDSGSSRGSYEDSVPAIDLF</sequence>
<feature type="compositionally biased region" description="Low complexity" evidence="28">
    <location>
        <begin position="779"/>
        <end position="792"/>
    </location>
</feature>
<dbReference type="GO" id="GO:0009002">
    <property type="term" value="F:serine-type D-Ala-D-Ala carboxypeptidase activity"/>
    <property type="evidence" value="ECO:0007669"/>
    <property type="project" value="UniProtKB-EC"/>
</dbReference>
<dbReference type="UniPathway" id="UPA00219"/>
<reference evidence="33 34" key="1">
    <citation type="journal article" date="2013" name="Genome Announc.">
        <title>Draft Genome Sequence of Methylophaga lonarensis MPLT, a Haloalkaliphilic (Non-Methane-Utilizing) Methylotroph.</title>
        <authorList>
            <person name="Shetty S.A."/>
            <person name="Marathe N.P."/>
            <person name="Munot H."/>
            <person name="Antony C.P."/>
            <person name="Dhotre D.P."/>
            <person name="Murrell J.C."/>
            <person name="Shouche Y.S."/>
        </authorList>
    </citation>
    <scope>NUCLEOTIDE SEQUENCE [LARGE SCALE GENOMIC DNA]</scope>
    <source>
        <strain evidence="33 34">MPL</strain>
    </source>
</reference>
<evidence type="ECO:0000256" key="13">
    <source>
        <dbReference type="ARBA" id="ARBA00022679"/>
    </source>
</evidence>
<evidence type="ECO:0000256" key="5">
    <source>
        <dbReference type="ARBA" id="ARBA00007739"/>
    </source>
</evidence>
<keyword evidence="22" id="KW-0511">Multifunctional enzyme</keyword>
<dbReference type="NCBIfam" id="TIGR02074">
    <property type="entry name" value="PBP_1a_fam"/>
    <property type="match status" value="1"/>
</dbReference>
<comment type="function">
    <text evidence="1">Cell wall formation. Synthesis of cross-linked peptidoglycan from the lipid intermediates. The enzyme has a penicillin-insensitive transglycosylase N-terminal domain (formation of linear glycan strands) and a penicillin-sensitive transpeptidase C-terminal domain (cross-linking of the peptide subunits).</text>
</comment>
<dbReference type="GO" id="GO:0008955">
    <property type="term" value="F:peptidoglycan glycosyltransferase activity"/>
    <property type="evidence" value="ECO:0007669"/>
    <property type="project" value="UniProtKB-EC"/>
</dbReference>
<comment type="catalytic activity">
    <reaction evidence="24">
        <text>Preferential cleavage: (Ac)2-L-Lys-D-Ala-|-D-Ala. Also transpeptidation of peptidyl-alanyl moieties that are N-acyl substituents of D-alanine.</text>
        <dbReference type="EC" id="3.4.16.4"/>
    </reaction>
</comment>